<sequence length="272" mass="28938">MLASTSPSTGNGTIPTPPMSSSMSLQTPSSISSSYSMGPPSVAPAGFIMRNGQSSTCMMQQHHHQQQQQLQTSDSVMEAQSHSGVPVPIQRLQTLSGQGISMPIHSVMQQPQAQSQQHQQQYVMSQTPVQRQMVVGNDCQQPVGPPMQPVANSMLATTSTIVGSSITTTTAVPGLASPANPNLNNSSVPAGIQTTVSNANNVQYNHSVMALGNVHSQPQQPTWRQQQPAHGASMSMMPGQTPANTVSMEDVRMVQQMYASSQQRNAPSEVSY</sequence>
<reference evidence="2" key="1">
    <citation type="submission" date="2018-11" db="EMBL/GenBank/DDBJ databases">
        <authorList>
            <consortium name="Pathogen Informatics"/>
        </authorList>
    </citation>
    <scope>NUCLEOTIDE SEQUENCE</scope>
</reference>
<dbReference type="AlphaFoldDB" id="A0A3S4ZZJ9"/>
<dbReference type="Proteomes" id="UP000784294">
    <property type="component" value="Unassembled WGS sequence"/>
</dbReference>
<feature type="compositionally biased region" description="Low complexity" evidence="1">
    <location>
        <begin position="19"/>
        <end position="38"/>
    </location>
</feature>
<gene>
    <name evidence="2" type="ORF">PXEA_LOCUS17145</name>
</gene>
<protein>
    <submittedName>
        <fullName evidence="2">Uncharacterized protein</fullName>
    </submittedName>
</protein>
<name>A0A3S4ZZJ9_9PLAT</name>
<dbReference type="EMBL" id="CAAALY010063379">
    <property type="protein sequence ID" value="VEL23705.1"/>
    <property type="molecule type" value="Genomic_DNA"/>
</dbReference>
<feature type="compositionally biased region" description="Polar residues" evidence="1">
    <location>
        <begin position="72"/>
        <end position="83"/>
    </location>
</feature>
<feature type="region of interest" description="Disordered" evidence="1">
    <location>
        <begin position="1"/>
        <end position="38"/>
    </location>
</feature>
<keyword evidence="3" id="KW-1185">Reference proteome</keyword>
<evidence type="ECO:0000313" key="3">
    <source>
        <dbReference type="Proteomes" id="UP000784294"/>
    </source>
</evidence>
<organism evidence="2 3">
    <name type="scientific">Protopolystoma xenopodis</name>
    <dbReference type="NCBI Taxonomy" id="117903"/>
    <lineage>
        <taxon>Eukaryota</taxon>
        <taxon>Metazoa</taxon>
        <taxon>Spiralia</taxon>
        <taxon>Lophotrochozoa</taxon>
        <taxon>Platyhelminthes</taxon>
        <taxon>Monogenea</taxon>
        <taxon>Polyopisthocotylea</taxon>
        <taxon>Polystomatidea</taxon>
        <taxon>Polystomatidae</taxon>
        <taxon>Protopolystoma</taxon>
    </lineage>
</organism>
<feature type="compositionally biased region" description="Polar residues" evidence="1">
    <location>
        <begin position="1"/>
        <end position="12"/>
    </location>
</feature>
<evidence type="ECO:0000256" key="1">
    <source>
        <dbReference type="SAM" id="MobiDB-lite"/>
    </source>
</evidence>
<feature type="region of interest" description="Disordered" evidence="1">
    <location>
        <begin position="56"/>
        <end position="84"/>
    </location>
</feature>
<evidence type="ECO:0000313" key="2">
    <source>
        <dbReference type="EMBL" id="VEL23705.1"/>
    </source>
</evidence>
<proteinExistence type="predicted"/>
<accession>A0A3S4ZZJ9</accession>
<comment type="caution">
    <text evidence="2">The sequence shown here is derived from an EMBL/GenBank/DDBJ whole genome shotgun (WGS) entry which is preliminary data.</text>
</comment>